<dbReference type="AlphaFoldDB" id="A0A9D4N2N1"/>
<reference evidence="1" key="1">
    <citation type="journal article" date="2019" name="bioRxiv">
        <title>The Genome of the Zebra Mussel, Dreissena polymorpha: A Resource for Invasive Species Research.</title>
        <authorList>
            <person name="McCartney M.A."/>
            <person name="Auch B."/>
            <person name="Kono T."/>
            <person name="Mallez S."/>
            <person name="Zhang Y."/>
            <person name="Obille A."/>
            <person name="Becker A."/>
            <person name="Abrahante J.E."/>
            <person name="Garbe J."/>
            <person name="Badalamenti J.P."/>
            <person name="Herman A."/>
            <person name="Mangelson H."/>
            <person name="Liachko I."/>
            <person name="Sullivan S."/>
            <person name="Sone E.D."/>
            <person name="Koren S."/>
            <person name="Silverstein K.A.T."/>
            <person name="Beckman K.B."/>
            <person name="Gohl D.M."/>
        </authorList>
    </citation>
    <scope>NUCLEOTIDE SEQUENCE</scope>
    <source>
        <strain evidence="1">Duluth1</strain>
        <tissue evidence="1">Whole animal</tissue>
    </source>
</reference>
<dbReference type="Proteomes" id="UP000828390">
    <property type="component" value="Unassembled WGS sequence"/>
</dbReference>
<sequence>MRLKLSDDIWCSASLSASSSSSYTSVNAEQEYTYERGFKGLNLLNYRFCLIKRFLTADRSFSFISLPDIVCGPTDAKDAACRQHVKRGHSLDCVDVSFESLINDNDTNRNAAIQQENITAPETVIGQNFGQLNDERRTDMSRKQPSLFERFLRFFTCCIGKR</sequence>
<gene>
    <name evidence="1" type="ORF">DPMN_010135</name>
</gene>
<dbReference type="EMBL" id="JAIWYP010000001">
    <property type="protein sequence ID" value="KAH3886134.1"/>
    <property type="molecule type" value="Genomic_DNA"/>
</dbReference>
<protein>
    <submittedName>
        <fullName evidence="1">Uncharacterized protein</fullName>
    </submittedName>
</protein>
<proteinExistence type="predicted"/>
<reference evidence="1" key="2">
    <citation type="submission" date="2020-11" db="EMBL/GenBank/DDBJ databases">
        <authorList>
            <person name="McCartney M.A."/>
            <person name="Auch B."/>
            <person name="Kono T."/>
            <person name="Mallez S."/>
            <person name="Becker A."/>
            <person name="Gohl D.M."/>
            <person name="Silverstein K.A.T."/>
            <person name="Koren S."/>
            <person name="Bechman K.B."/>
            <person name="Herman A."/>
            <person name="Abrahante J.E."/>
            <person name="Garbe J."/>
        </authorList>
    </citation>
    <scope>NUCLEOTIDE SEQUENCE</scope>
    <source>
        <strain evidence="1">Duluth1</strain>
        <tissue evidence="1">Whole animal</tissue>
    </source>
</reference>
<evidence type="ECO:0000313" key="1">
    <source>
        <dbReference type="EMBL" id="KAH3886134.1"/>
    </source>
</evidence>
<keyword evidence="2" id="KW-1185">Reference proteome</keyword>
<name>A0A9D4N2N1_DREPO</name>
<comment type="caution">
    <text evidence="1">The sequence shown here is derived from an EMBL/GenBank/DDBJ whole genome shotgun (WGS) entry which is preliminary data.</text>
</comment>
<evidence type="ECO:0000313" key="2">
    <source>
        <dbReference type="Proteomes" id="UP000828390"/>
    </source>
</evidence>
<organism evidence="1 2">
    <name type="scientific">Dreissena polymorpha</name>
    <name type="common">Zebra mussel</name>
    <name type="synonym">Mytilus polymorpha</name>
    <dbReference type="NCBI Taxonomy" id="45954"/>
    <lineage>
        <taxon>Eukaryota</taxon>
        <taxon>Metazoa</taxon>
        <taxon>Spiralia</taxon>
        <taxon>Lophotrochozoa</taxon>
        <taxon>Mollusca</taxon>
        <taxon>Bivalvia</taxon>
        <taxon>Autobranchia</taxon>
        <taxon>Heteroconchia</taxon>
        <taxon>Euheterodonta</taxon>
        <taxon>Imparidentia</taxon>
        <taxon>Neoheterodontei</taxon>
        <taxon>Myida</taxon>
        <taxon>Dreissenoidea</taxon>
        <taxon>Dreissenidae</taxon>
        <taxon>Dreissena</taxon>
    </lineage>
</organism>
<accession>A0A9D4N2N1</accession>